<evidence type="ECO:0000313" key="3">
    <source>
        <dbReference type="Proteomes" id="UP001454036"/>
    </source>
</evidence>
<reference evidence="2 3" key="1">
    <citation type="submission" date="2024-01" db="EMBL/GenBank/DDBJ databases">
        <title>The complete chloroplast genome sequence of Lithospermum erythrorhizon: insights into the phylogenetic relationship among Boraginaceae species and the maternal lineages of purple gromwells.</title>
        <authorList>
            <person name="Okada T."/>
            <person name="Watanabe K."/>
        </authorList>
    </citation>
    <scope>NUCLEOTIDE SEQUENCE [LARGE SCALE GENOMIC DNA]</scope>
</reference>
<dbReference type="SUPFAM" id="SSF53756">
    <property type="entry name" value="UDP-Glycosyltransferase/glycogen phosphorylase"/>
    <property type="match status" value="1"/>
</dbReference>
<dbReference type="Gene3D" id="3.40.50.2000">
    <property type="entry name" value="Glycogen Phosphorylase B"/>
    <property type="match status" value="1"/>
</dbReference>
<dbReference type="AlphaFoldDB" id="A0AAV3P7E7"/>
<dbReference type="Proteomes" id="UP001454036">
    <property type="component" value="Unassembled WGS sequence"/>
</dbReference>
<keyword evidence="3" id="KW-1185">Reference proteome</keyword>
<dbReference type="PANTHER" id="PTHR11926:SF1412">
    <property type="entry name" value="UDP-GLYCOSYLTRANSFERASE 83A1-LIKE"/>
    <property type="match status" value="1"/>
</dbReference>
<evidence type="ECO:0000313" key="2">
    <source>
        <dbReference type="EMBL" id="GAA0146631.1"/>
    </source>
</evidence>
<dbReference type="EMBL" id="BAABME010016597">
    <property type="protein sequence ID" value="GAA0146631.1"/>
    <property type="molecule type" value="Genomic_DNA"/>
</dbReference>
<organism evidence="2 3">
    <name type="scientific">Lithospermum erythrorhizon</name>
    <name type="common">Purple gromwell</name>
    <name type="synonym">Lithospermum officinale var. erythrorhizon</name>
    <dbReference type="NCBI Taxonomy" id="34254"/>
    <lineage>
        <taxon>Eukaryota</taxon>
        <taxon>Viridiplantae</taxon>
        <taxon>Streptophyta</taxon>
        <taxon>Embryophyta</taxon>
        <taxon>Tracheophyta</taxon>
        <taxon>Spermatophyta</taxon>
        <taxon>Magnoliopsida</taxon>
        <taxon>eudicotyledons</taxon>
        <taxon>Gunneridae</taxon>
        <taxon>Pentapetalae</taxon>
        <taxon>asterids</taxon>
        <taxon>lamiids</taxon>
        <taxon>Boraginales</taxon>
        <taxon>Boraginaceae</taxon>
        <taxon>Boraginoideae</taxon>
        <taxon>Lithospermeae</taxon>
        <taxon>Lithospermum</taxon>
    </lineage>
</organism>
<dbReference type="PANTHER" id="PTHR11926">
    <property type="entry name" value="GLUCOSYL/GLUCURONOSYL TRANSFERASES"/>
    <property type="match status" value="1"/>
</dbReference>
<protein>
    <submittedName>
        <fullName evidence="2">Uncharacterized protein</fullName>
    </submittedName>
</protein>
<accession>A0AAV3P7E7</accession>
<dbReference type="GO" id="GO:0080043">
    <property type="term" value="F:quercetin 3-O-glucosyltransferase activity"/>
    <property type="evidence" value="ECO:0007669"/>
    <property type="project" value="TreeGrafter"/>
</dbReference>
<evidence type="ECO:0000256" key="1">
    <source>
        <dbReference type="ARBA" id="ARBA00009995"/>
    </source>
</evidence>
<dbReference type="GO" id="GO:0080044">
    <property type="term" value="F:quercetin 7-O-glucosyltransferase activity"/>
    <property type="evidence" value="ECO:0007669"/>
    <property type="project" value="TreeGrafter"/>
</dbReference>
<comment type="similarity">
    <text evidence="1">Belongs to the UDP-glycosyltransferase family.</text>
</comment>
<proteinExistence type="inferred from homology"/>
<sequence length="166" mass="18242">MQRKGHVLVVAYPLQGHAAPLLKLSRRIAEHGIQVTFAIAEQERERMLTAMPDFEEANQLIKLVSVPDGSKSGYDRKVGRNLAESFHAMIPSYLDGLLSKDCTGITGVIFDPALSCFVGIPKKMGLKTAVSWTSTPGCLALGLKIQKLLEDRVIDENGKYRCFSPI</sequence>
<gene>
    <name evidence="2" type="ORF">LIER_36353</name>
</gene>
<name>A0AAV3P7E7_LITER</name>
<comment type="caution">
    <text evidence="2">The sequence shown here is derived from an EMBL/GenBank/DDBJ whole genome shotgun (WGS) entry which is preliminary data.</text>
</comment>